<dbReference type="OrthoDB" id="8193282at2759"/>
<evidence type="ECO:0000259" key="12">
    <source>
        <dbReference type="Pfam" id="PF14911"/>
    </source>
</evidence>
<dbReference type="GO" id="GO:0000724">
    <property type="term" value="P:double-strand break repair via homologous recombination"/>
    <property type="evidence" value="ECO:0007669"/>
    <property type="project" value="InterPro"/>
</dbReference>
<dbReference type="GO" id="GO:0043596">
    <property type="term" value="C:nuclear replication fork"/>
    <property type="evidence" value="ECO:0007669"/>
    <property type="project" value="TreeGrafter"/>
</dbReference>
<keyword evidence="6" id="KW-0227">DNA damage</keyword>
<evidence type="ECO:0000256" key="6">
    <source>
        <dbReference type="ARBA" id="ARBA00022763"/>
    </source>
</evidence>
<comment type="similarity">
    <text evidence="3">Belongs to the MMS22 family. MMS22L subfamily.</text>
</comment>
<evidence type="ECO:0000256" key="8">
    <source>
        <dbReference type="ARBA" id="ARBA00023204"/>
    </source>
</evidence>
<reference evidence="13 14" key="1">
    <citation type="submission" date="2020-04" db="EMBL/GenBank/DDBJ databases">
        <authorList>
            <person name="Alioto T."/>
            <person name="Alioto T."/>
            <person name="Gomez Garrido J."/>
        </authorList>
    </citation>
    <scope>NUCLEOTIDE SEQUENCE [LARGE SCALE GENOMIC DNA]</scope>
</reference>
<feature type="domain" description="MMS22-like C-terminal" evidence="12">
    <location>
        <begin position="783"/>
        <end position="1155"/>
    </location>
</feature>
<dbReference type="InterPro" id="IPR029425">
    <property type="entry name" value="MMS22L_N"/>
</dbReference>
<sequence>MTDFDSEDDLFADDEAFQNAIEGDKKLQPYCFECQGRLTHTQLNQDLNYESVLRQGGMNLVFNNPNYHKGLIEKAGVDLVLFGGAKFDASSAILENLDELFQMARKLFIKNEKDAVKHLMHLNLNKGNYFDSRRKISLMFEYLTTYIQSLQTDEKFSWILEEGKAGLLENLELWFVLLQGLTKIEHNLLAVCPDSLGNKCRLPMHHLLHLHLELRWQYLCLLHALTSQKTEINRLMETALDHILCELIKLAEGVKQEDYELTRPFFCNCMREFWLMLQILADKLHANNTISMPFWSLLRVIVNRIFIPSEENAELNVSKVTRPDLCSNWPQPKRYSFALWIFLNVCPLYGYSEGGIYTRRQRGQLSDDASNLLFLILKNVTADAKETDMRDLLRLLLQLPVWWNIGMQALNLLLDHFIKNINSCFMTPGENPPNLVVMAKSVSEFSEQIKRHQNLQSAGLDMLNSFCLFLKLLTSQMKNAWCDTDRPRFYNQIKSRICTKFAPGRILTLHEMGLYNMTALCLTVGLCMGLDEMSNKLQSFLAAAKADSQKKVILLSHMTLIRLKVEKQLSIEENVPPVTAMITLSCKNLNKNNPVLIDAVAAFVDSLNDVADVLAKNEELAEPAYLFLGEWLPEYLSMCNATRSARVLTAMQEIASKLQFYEDIMFTVKKKKAVTSFIQYLIPFLKEESIKISPNSYNAVADIAFAVSAAADNTSFMDLFRHFATNEAVYVGIATRYWSQVIASEEVLERVRTLEPKFNEIVLHEWIRCCVLDDSNGIDTDVLTILICKLPDLKSLFGTLNIADLKKETYPLHKFGEMIAVQYDLRRESIVERSEFKVRVQPYFKKLPVLVSQVIQRDPNSKISTTKYPRSTIIRMYESIGNLFETCSPIMIKEKDVKCPLYLLANSLLLYEDISKFPTFAIDPNIKAGLEAYLDKFLIGLGKVVKDGYVNRIFVASVKHFVHALDSKKEARGAHAIERAFRTNNPELVDKMAEIIGSQLLRMRGKFFENEHATNALHLLLNVLRHVTEESSVLSIVRRTLKETLLILMHIDDSKKSEKCLAFDYFKAIVNNPAFENSDDAKLLLYARLVELYKEKMAFQDVQLFQLLCVLAKYKIVLIKPTLRKLEEQLVLVEKRRQTTADEKLRSQLGKLMKILGPIDQDDFQYDD</sequence>
<dbReference type="EMBL" id="CADEPI010000135">
    <property type="protein sequence ID" value="CAB3376864.1"/>
    <property type="molecule type" value="Genomic_DNA"/>
</dbReference>
<keyword evidence="9" id="KW-0539">Nucleus</keyword>
<dbReference type="AlphaFoldDB" id="A0A8S1D7F7"/>
<dbReference type="Proteomes" id="UP000494165">
    <property type="component" value="Unassembled WGS sequence"/>
</dbReference>
<dbReference type="PANTHER" id="PTHR28547:SF1">
    <property type="entry name" value="PROTEIN MMS22-LIKE"/>
    <property type="match status" value="1"/>
</dbReference>
<evidence type="ECO:0000313" key="14">
    <source>
        <dbReference type="Proteomes" id="UP000494165"/>
    </source>
</evidence>
<evidence type="ECO:0000259" key="11">
    <source>
        <dbReference type="Pfam" id="PF14910"/>
    </source>
</evidence>
<keyword evidence="7" id="KW-0156">Chromatin regulator</keyword>
<keyword evidence="8" id="KW-0234">DNA repair</keyword>
<comment type="subcellular location">
    <subcellularLocation>
        <location evidence="2">Chromosome</location>
    </subcellularLocation>
    <subcellularLocation>
        <location evidence="1">Nucleus</location>
    </subcellularLocation>
</comment>
<dbReference type="InterPro" id="IPR029424">
    <property type="entry name" value="MMS22L_C"/>
</dbReference>
<keyword evidence="5" id="KW-0158">Chromosome</keyword>
<feature type="domain" description="Protein MMS22-like N-terminal" evidence="11">
    <location>
        <begin position="197"/>
        <end position="672"/>
    </location>
</feature>
<evidence type="ECO:0000256" key="4">
    <source>
        <dbReference type="ARBA" id="ARBA00021061"/>
    </source>
</evidence>
<dbReference type="GO" id="GO:0006325">
    <property type="term" value="P:chromatin organization"/>
    <property type="evidence" value="ECO:0007669"/>
    <property type="project" value="UniProtKB-KW"/>
</dbReference>
<proteinExistence type="inferred from homology"/>
<keyword evidence="14" id="KW-1185">Reference proteome</keyword>
<evidence type="ECO:0000256" key="3">
    <source>
        <dbReference type="ARBA" id="ARBA00006585"/>
    </source>
</evidence>
<dbReference type="GO" id="GO:0031297">
    <property type="term" value="P:replication fork processing"/>
    <property type="evidence" value="ECO:0007669"/>
    <property type="project" value="InterPro"/>
</dbReference>
<name>A0A8S1D7F7_9INSE</name>
<evidence type="ECO:0000256" key="7">
    <source>
        <dbReference type="ARBA" id="ARBA00022853"/>
    </source>
</evidence>
<evidence type="ECO:0000256" key="5">
    <source>
        <dbReference type="ARBA" id="ARBA00022454"/>
    </source>
</evidence>
<evidence type="ECO:0000256" key="10">
    <source>
        <dbReference type="ARBA" id="ARBA00033326"/>
    </source>
</evidence>
<organism evidence="13 14">
    <name type="scientific">Cloeon dipterum</name>
    <dbReference type="NCBI Taxonomy" id="197152"/>
    <lineage>
        <taxon>Eukaryota</taxon>
        <taxon>Metazoa</taxon>
        <taxon>Ecdysozoa</taxon>
        <taxon>Arthropoda</taxon>
        <taxon>Hexapoda</taxon>
        <taxon>Insecta</taxon>
        <taxon>Pterygota</taxon>
        <taxon>Palaeoptera</taxon>
        <taxon>Ephemeroptera</taxon>
        <taxon>Pisciforma</taxon>
        <taxon>Baetidae</taxon>
        <taxon>Cloeon</taxon>
    </lineage>
</organism>
<evidence type="ECO:0000313" key="13">
    <source>
        <dbReference type="EMBL" id="CAB3376864.1"/>
    </source>
</evidence>
<dbReference type="Pfam" id="PF14911">
    <property type="entry name" value="MMS22L_C"/>
    <property type="match status" value="1"/>
</dbReference>
<dbReference type="PANTHER" id="PTHR28547">
    <property type="entry name" value="PROTEIN MMS22-LIKE"/>
    <property type="match status" value="1"/>
</dbReference>
<evidence type="ECO:0000256" key="2">
    <source>
        <dbReference type="ARBA" id="ARBA00004286"/>
    </source>
</evidence>
<accession>A0A8S1D7F7</accession>
<gene>
    <name evidence="13" type="ORF">CLODIP_2_CD06070</name>
</gene>
<protein>
    <recommendedName>
        <fullName evidence="4">Protein MMS22-like</fullName>
    </recommendedName>
    <alternativeName>
        <fullName evidence="10">Methyl methanesulfonate-sensitivity protein 22-like</fullName>
    </alternativeName>
</protein>
<evidence type="ECO:0000256" key="1">
    <source>
        <dbReference type="ARBA" id="ARBA00004123"/>
    </source>
</evidence>
<evidence type="ECO:0000256" key="9">
    <source>
        <dbReference type="ARBA" id="ARBA00023242"/>
    </source>
</evidence>
<dbReference type="InterPro" id="IPR042320">
    <property type="entry name" value="MMS22-like"/>
</dbReference>
<comment type="caution">
    <text evidence="13">The sequence shown here is derived from an EMBL/GenBank/DDBJ whole genome shotgun (WGS) entry which is preliminary data.</text>
</comment>
<dbReference type="Pfam" id="PF14910">
    <property type="entry name" value="MMS22L_N"/>
    <property type="match status" value="1"/>
</dbReference>